<dbReference type="HOGENOM" id="CLU_2049032_0_0_1"/>
<accession>C0NMB8</accession>
<evidence type="ECO:0000313" key="2">
    <source>
        <dbReference type="EMBL" id="EEH07769.1"/>
    </source>
</evidence>
<dbReference type="AlphaFoldDB" id="C0NMB8"/>
<feature type="region of interest" description="Disordered" evidence="1">
    <location>
        <begin position="1"/>
        <end position="36"/>
    </location>
</feature>
<proteinExistence type="predicted"/>
<sequence>MKSTCKTSGIQPIHDASAQKTTQSRSSCDKGATLSKQSTAVDCYSPYSRTVSGRIHVISAILEDAPDFARRSGGIISDYLFERIDGCPSWHIHMAGRRMGESLDHRKASSLHPTLVQGWK</sequence>
<dbReference type="InParanoid" id="C0NMB8"/>
<evidence type="ECO:0000313" key="3">
    <source>
        <dbReference type="Proteomes" id="UP000001631"/>
    </source>
</evidence>
<evidence type="ECO:0000256" key="1">
    <source>
        <dbReference type="SAM" id="MobiDB-lite"/>
    </source>
</evidence>
<organism evidence="2 3">
    <name type="scientific">Ajellomyces capsulatus (strain G186AR / H82 / ATCC MYA-2454 / RMSCC 2432)</name>
    <name type="common">Darling's disease fungus</name>
    <name type="synonym">Histoplasma capsulatum</name>
    <dbReference type="NCBI Taxonomy" id="447093"/>
    <lineage>
        <taxon>Eukaryota</taxon>
        <taxon>Fungi</taxon>
        <taxon>Dikarya</taxon>
        <taxon>Ascomycota</taxon>
        <taxon>Pezizomycotina</taxon>
        <taxon>Eurotiomycetes</taxon>
        <taxon>Eurotiomycetidae</taxon>
        <taxon>Onygenales</taxon>
        <taxon>Ajellomycetaceae</taxon>
        <taxon>Histoplasma</taxon>
    </lineage>
</organism>
<dbReference type="EMBL" id="GG663367">
    <property type="protein sequence ID" value="EEH07769.1"/>
    <property type="molecule type" value="Genomic_DNA"/>
</dbReference>
<protein>
    <submittedName>
        <fullName evidence="2">Uncharacterized protein</fullName>
    </submittedName>
</protein>
<gene>
    <name evidence="2" type="ORF">HCBG_04648</name>
</gene>
<dbReference type="GeneID" id="69037664"/>
<dbReference type="RefSeq" id="XP_045288250.1">
    <property type="nucleotide sequence ID" value="XM_045431697.1"/>
</dbReference>
<keyword evidence="3" id="KW-1185">Reference proteome</keyword>
<dbReference type="Proteomes" id="UP000001631">
    <property type="component" value="Unassembled WGS sequence"/>
</dbReference>
<reference evidence="2" key="1">
    <citation type="submission" date="2009-02" db="EMBL/GenBank/DDBJ databases">
        <title>The Genome Sequence of Ajellomyces capsulatus strain G186AR.</title>
        <authorList>
            <consortium name="The Broad Institute Genome Sequencing Platform"/>
            <person name="Champion M."/>
            <person name="Cuomo C."/>
            <person name="Ma L.-J."/>
            <person name="Henn M.R."/>
            <person name="Sil A."/>
            <person name="Goldman B."/>
            <person name="Young S.K."/>
            <person name="Kodira C.D."/>
            <person name="Zeng Q."/>
            <person name="Koehrsen M."/>
            <person name="Alvarado L."/>
            <person name="Berlin A."/>
            <person name="Borenstein D."/>
            <person name="Chen Z."/>
            <person name="Engels R."/>
            <person name="Freedman E."/>
            <person name="Gellesch M."/>
            <person name="Goldberg J."/>
            <person name="Griggs A."/>
            <person name="Gujja S."/>
            <person name="Heiman D."/>
            <person name="Hepburn T."/>
            <person name="Howarth C."/>
            <person name="Jen D."/>
            <person name="Larson L."/>
            <person name="Lewis B."/>
            <person name="Mehta T."/>
            <person name="Park D."/>
            <person name="Pearson M."/>
            <person name="Roberts A."/>
            <person name="Saif S."/>
            <person name="Shea T."/>
            <person name="Shenoy N."/>
            <person name="Sisk P."/>
            <person name="Stolte C."/>
            <person name="Sykes S."/>
            <person name="Walk T."/>
            <person name="White J."/>
            <person name="Yandava C."/>
            <person name="Klein B."/>
            <person name="McEwen J.G."/>
            <person name="Puccia R."/>
            <person name="Goldman G.H."/>
            <person name="Felipe M.S."/>
            <person name="Nino-Vega G."/>
            <person name="San-Blas G."/>
            <person name="Taylor J."/>
            <person name="Mendoza L."/>
            <person name="Galagan J."/>
            <person name="Nusbaum C."/>
            <person name="Birren B."/>
        </authorList>
    </citation>
    <scope>NUCLEOTIDE SEQUENCE</scope>
    <source>
        <strain evidence="2">G186AR</strain>
    </source>
</reference>
<name>C0NMB8_AJECG</name>
<feature type="compositionally biased region" description="Polar residues" evidence="1">
    <location>
        <begin position="1"/>
        <end position="10"/>
    </location>
</feature>